<dbReference type="PANTHER" id="PTHR11552">
    <property type="entry name" value="GLUCOSE-METHANOL-CHOLINE GMC OXIDOREDUCTASE"/>
    <property type="match status" value="1"/>
</dbReference>
<organism evidence="5 6">
    <name type="scientific">Asbolus verrucosus</name>
    <name type="common">Desert ironclad beetle</name>
    <dbReference type="NCBI Taxonomy" id="1661398"/>
    <lineage>
        <taxon>Eukaryota</taxon>
        <taxon>Metazoa</taxon>
        <taxon>Ecdysozoa</taxon>
        <taxon>Arthropoda</taxon>
        <taxon>Hexapoda</taxon>
        <taxon>Insecta</taxon>
        <taxon>Pterygota</taxon>
        <taxon>Neoptera</taxon>
        <taxon>Endopterygota</taxon>
        <taxon>Coleoptera</taxon>
        <taxon>Polyphaga</taxon>
        <taxon>Cucujiformia</taxon>
        <taxon>Tenebrionidae</taxon>
        <taxon>Pimeliinae</taxon>
        <taxon>Asbolus</taxon>
    </lineage>
</organism>
<accession>A0A482VSA0</accession>
<proteinExistence type="inferred from homology"/>
<dbReference type="PANTHER" id="PTHR11552:SF208">
    <property type="entry name" value="RE36204P-RELATED"/>
    <property type="match status" value="1"/>
</dbReference>
<dbReference type="SUPFAM" id="SSF51905">
    <property type="entry name" value="FAD/NAD(P)-binding domain"/>
    <property type="match status" value="1"/>
</dbReference>
<evidence type="ECO:0000313" key="6">
    <source>
        <dbReference type="Proteomes" id="UP000292052"/>
    </source>
</evidence>
<dbReference type="Proteomes" id="UP000292052">
    <property type="component" value="Unassembled WGS sequence"/>
</dbReference>
<dbReference type="STRING" id="1661398.A0A482VSA0"/>
<evidence type="ECO:0000256" key="2">
    <source>
        <dbReference type="RuleBase" id="RU003968"/>
    </source>
</evidence>
<name>A0A482VSA0_ASBVE</name>
<dbReference type="GO" id="GO:0050660">
    <property type="term" value="F:flavin adenine dinucleotide binding"/>
    <property type="evidence" value="ECO:0007669"/>
    <property type="project" value="InterPro"/>
</dbReference>
<sequence length="401" mass="45015">MEHQEGVCRAMEEQKCAWPRGKALGGSTVINYNIYTRGNPKDYDKWAEQGNDGWSYDEVLPYFLKSENCNLGIKLCSTRYHNNNGYLHVQYPFKSEITEAFLEAGTQLGEKIVDYNTPDFMGFSQIQATLRNGRRHSTADAFIYPVKDSRTNLKILTSARVTKILIDPLNKQAYGVVFRRRGKQFIAKARKEVILSAGAFGSPQLLMLSGIGPQEHLKQLNIPLVKNLPVGQLLYDHIGFLGLAFKINQTIEPREAIFDPREIFKWAFEGRGVFTSLGGVEALAYVNVGSIPDRNYPDTELVFVGCEIHKFDSDDYWKCALRSLSSTLHHQIGTCKMGLRSDSEAVVNSRLKVHDIEGLRVADSSIIPVTLSGHTSAPSIMIGEKASDIIKKDWDVSKRYA</sequence>
<dbReference type="EMBL" id="QDEB01068259">
    <property type="protein sequence ID" value="RZC35735.1"/>
    <property type="molecule type" value="Genomic_DNA"/>
</dbReference>
<dbReference type="InterPro" id="IPR012132">
    <property type="entry name" value="GMC_OxRdtase"/>
</dbReference>
<dbReference type="AlphaFoldDB" id="A0A482VSA0"/>
<dbReference type="OrthoDB" id="269227at2759"/>
<dbReference type="InterPro" id="IPR007867">
    <property type="entry name" value="GMC_OxRtase_C"/>
</dbReference>
<evidence type="ECO:0000256" key="1">
    <source>
        <dbReference type="ARBA" id="ARBA00010790"/>
    </source>
</evidence>
<keyword evidence="2" id="KW-0274">FAD</keyword>
<comment type="caution">
    <text evidence="5">The sequence shown here is derived from an EMBL/GenBank/DDBJ whole genome shotgun (WGS) entry which is preliminary data.</text>
</comment>
<dbReference type="InterPro" id="IPR036188">
    <property type="entry name" value="FAD/NAD-bd_sf"/>
</dbReference>
<reference evidence="5 6" key="1">
    <citation type="submission" date="2017-03" db="EMBL/GenBank/DDBJ databases">
        <title>Genome of the blue death feigning beetle - Asbolus verrucosus.</title>
        <authorList>
            <person name="Rider S.D."/>
        </authorList>
    </citation>
    <scope>NUCLEOTIDE SEQUENCE [LARGE SCALE GENOMIC DNA]</scope>
    <source>
        <strain evidence="5">Butters</strain>
        <tissue evidence="5">Head and leg muscle</tissue>
    </source>
</reference>
<dbReference type="Gene3D" id="3.50.50.60">
    <property type="entry name" value="FAD/NAD(P)-binding domain"/>
    <property type="match status" value="3"/>
</dbReference>
<keyword evidence="2" id="KW-0285">Flavoprotein</keyword>
<dbReference type="PROSITE" id="PS00624">
    <property type="entry name" value="GMC_OXRED_2"/>
    <property type="match status" value="1"/>
</dbReference>
<keyword evidence="6" id="KW-1185">Reference proteome</keyword>
<dbReference type="InterPro" id="IPR000172">
    <property type="entry name" value="GMC_OxRdtase_N"/>
</dbReference>
<feature type="domain" description="Glucose-methanol-choline oxidoreductase N-terminal" evidence="3">
    <location>
        <begin position="21"/>
        <end position="44"/>
    </location>
</feature>
<dbReference type="PROSITE" id="PS00623">
    <property type="entry name" value="GMC_OXRED_1"/>
    <property type="match status" value="1"/>
</dbReference>
<feature type="domain" description="Glucose-methanol-choline oxidoreductase N-terminal" evidence="4">
    <location>
        <begin position="198"/>
        <end position="212"/>
    </location>
</feature>
<protein>
    <submittedName>
        <fullName evidence="5">GMC oxred N domain containing protein</fullName>
    </submittedName>
</protein>
<evidence type="ECO:0000259" key="4">
    <source>
        <dbReference type="PROSITE" id="PS00624"/>
    </source>
</evidence>
<dbReference type="Pfam" id="PF05199">
    <property type="entry name" value="GMC_oxred_C"/>
    <property type="match status" value="1"/>
</dbReference>
<dbReference type="GO" id="GO:0016614">
    <property type="term" value="F:oxidoreductase activity, acting on CH-OH group of donors"/>
    <property type="evidence" value="ECO:0007669"/>
    <property type="project" value="InterPro"/>
</dbReference>
<evidence type="ECO:0000313" key="5">
    <source>
        <dbReference type="EMBL" id="RZC35735.1"/>
    </source>
</evidence>
<gene>
    <name evidence="5" type="ORF">BDFB_008484</name>
</gene>
<comment type="similarity">
    <text evidence="1 2">Belongs to the GMC oxidoreductase family.</text>
</comment>
<evidence type="ECO:0000259" key="3">
    <source>
        <dbReference type="PROSITE" id="PS00623"/>
    </source>
</evidence>
<dbReference type="Pfam" id="PF00732">
    <property type="entry name" value="GMC_oxred_N"/>
    <property type="match status" value="1"/>
</dbReference>